<protein>
    <submittedName>
        <fullName evidence="1">Predicted protein</fullName>
    </submittedName>
</protein>
<gene>
    <name evidence="1" type="ORF">PHYPADRAFT_101637</name>
</gene>
<evidence type="ECO:0000313" key="1">
    <source>
        <dbReference type="EMBL" id="EDQ49611.1"/>
    </source>
</evidence>
<dbReference type="EMBL" id="DS545364">
    <property type="protein sequence ID" value="EDQ49611.1"/>
    <property type="molecule type" value="Genomic_DNA"/>
</dbReference>
<sequence length="289" mass="31731">MVVRDDLGHYCSAGLRKKSRVSGRLGGPDRLITDYNARESIILDASISRLTIVAGTVELSIREQKLLQRGLDSKALAVYKNNSQRCGRDQMRVKHRSQISIALSGVPNTGNRPSICGTSYRPYGSEVPGEGQAATVHPRPCCTSDNLGWFMLILLEDALVCNRNKRHMTVKNTPHWGRANTAASSDQPGSCSTLPRTHNRLNTTSNPQKITYSDGSCTALSSLQQPVQQLSKVTVVRLRRGSPCSCGEPASLGYWPHRTFDVEILVKNIDNAPILNCTMGHPHAFLLLQ</sequence>
<reference evidence="1" key="1">
    <citation type="journal article" date="2008" name="Science">
        <title>The Physcomitrella genome reveals evolutionary insights into the conquest of land by plants.</title>
        <authorList>
            <person name="Rensing S."/>
            <person name="Lang D."/>
            <person name="Zimmer A."/>
            <person name="Terry A."/>
            <person name="Salamov A."/>
            <person name="Shapiro H."/>
            <person name="Nishiyama T."/>
            <person name="Perroud P.-F."/>
            <person name="Lindquist E."/>
            <person name="Kamisugi Y."/>
            <person name="Tanahashi T."/>
            <person name="Sakakibara K."/>
            <person name="Fujita T."/>
            <person name="Oishi K."/>
            <person name="Shin-I T."/>
            <person name="Kuroki Y."/>
            <person name="Toyoda A."/>
            <person name="Suzuki Y."/>
            <person name="Hashimoto A."/>
            <person name="Yamaguchi K."/>
            <person name="Sugano A."/>
            <person name="Kohara Y."/>
            <person name="Fujiyama A."/>
            <person name="Anterola A."/>
            <person name="Aoki S."/>
            <person name="Ashton N."/>
            <person name="Barbazuk W.B."/>
            <person name="Barker E."/>
            <person name="Bennetzen J."/>
            <person name="Bezanilla M."/>
            <person name="Blankenship R."/>
            <person name="Cho S.H."/>
            <person name="Dutcher S."/>
            <person name="Estelle M."/>
            <person name="Fawcett J.A."/>
            <person name="Gundlach H."/>
            <person name="Hanada K."/>
            <person name="Heyl A."/>
            <person name="Hicks K.A."/>
            <person name="Hugh J."/>
            <person name="Lohr M."/>
            <person name="Mayer K."/>
            <person name="Melkozernov A."/>
            <person name="Murata T."/>
            <person name="Nelson D."/>
            <person name="Pils B."/>
            <person name="Prigge M."/>
            <person name="Reiss B."/>
            <person name="Renner T."/>
            <person name="Rombauts S."/>
            <person name="Rushton P."/>
            <person name="Sanderfoot A."/>
            <person name="Schween G."/>
            <person name="Shiu S.-H."/>
            <person name="Stueber K."/>
            <person name="Theodoulou F.L."/>
            <person name="Tu H."/>
            <person name="Van de Peer Y."/>
            <person name="Verrier P.J."/>
            <person name="Waters E."/>
            <person name="Wood A."/>
            <person name="Yang L."/>
            <person name="Cove D."/>
            <person name="Cuming A."/>
            <person name="Hasebe M."/>
            <person name="Lucas S."/>
            <person name="Mishler D.B."/>
            <person name="Reski R."/>
            <person name="Grigoriev I."/>
            <person name="Quatrano R.S."/>
            <person name="Boore J.L."/>
        </authorList>
    </citation>
    <scope>NUCLEOTIDE SEQUENCE [LARGE SCALE GENOMIC DNA]</scope>
</reference>
<proteinExistence type="predicted"/>
<name>A9U3Z4_PHYPA</name>
<dbReference type="AlphaFoldDB" id="A9U3Z4"/>
<accession>A9U3Z4</accession>
<organism>
    <name type="scientific">Physcomitrium patens</name>
    <name type="common">Spreading-leaved earth moss</name>
    <name type="synonym">Physcomitrella patens</name>
    <dbReference type="NCBI Taxonomy" id="3218"/>
    <lineage>
        <taxon>Eukaryota</taxon>
        <taxon>Viridiplantae</taxon>
        <taxon>Streptophyta</taxon>
        <taxon>Embryophyta</taxon>
        <taxon>Bryophyta</taxon>
        <taxon>Bryophytina</taxon>
        <taxon>Bryopsida</taxon>
        <taxon>Funariidae</taxon>
        <taxon>Funariales</taxon>
        <taxon>Funariaceae</taxon>
        <taxon>Physcomitrium</taxon>
    </lineage>
</organism>